<keyword evidence="3" id="KW-0804">Transcription</keyword>
<gene>
    <name evidence="5" type="ORF">FKR81_01945</name>
</gene>
<dbReference type="GO" id="GO:0006355">
    <property type="term" value="P:regulation of DNA-templated transcription"/>
    <property type="evidence" value="ECO:0007669"/>
    <property type="project" value="InterPro"/>
</dbReference>
<dbReference type="Pfam" id="PF00196">
    <property type="entry name" value="GerE"/>
    <property type="match status" value="1"/>
</dbReference>
<dbReference type="OrthoDB" id="4069167at2"/>
<evidence type="ECO:0000256" key="1">
    <source>
        <dbReference type="ARBA" id="ARBA00023015"/>
    </source>
</evidence>
<dbReference type="PRINTS" id="PR00038">
    <property type="entry name" value="HTHLUXR"/>
</dbReference>
<feature type="domain" description="HTH luxR-type" evidence="4">
    <location>
        <begin position="61"/>
        <end position="126"/>
    </location>
</feature>
<protein>
    <recommendedName>
        <fullName evidence="4">HTH luxR-type domain-containing protein</fullName>
    </recommendedName>
</protein>
<dbReference type="GO" id="GO:0003677">
    <property type="term" value="F:DNA binding"/>
    <property type="evidence" value="ECO:0007669"/>
    <property type="project" value="UniProtKB-KW"/>
</dbReference>
<dbReference type="EMBL" id="VOBR01000001">
    <property type="protein sequence ID" value="TWP54403.1"/>
    <property type="molecule type" value="Genomic_DNA"/>
</dbReference>
<dbReference type="Proteomes" id="UP000316639">
    <property type="component" value="Unassembled WGS sequence"/>
</dbReference>
<dbReference type="InterPro" id="IPR000792">
    <property type="entry name" value="Tscrpt_reg_LuxR_C"/>
</dbReference>
<dbReference type="Gene3D" id="1.10.10.10">
    <property type="entry name" value="Winged helix-like DNA-binding domain superfamily/Winged helix DNA-binding domain"/>
    <property type="match status" value="1"/>
</dbReference>
<accession>A0A563F3A1</accession>
<keyword evidence="1" id="KW-0805">Transcription regulation</keyword>
<dbReference type="InterPro" id="IPR016032">
    <property type="entry name" value="Sig_transdc_resp-reg_C-effctor"/>
</dbReference>
<proteinExistence type="predicted"/>
<comment type="caution">
    <text evidence="5">The sequence shown here is derived from an EMBL/GenBank/DDBJ whole genome shotgun (WGS) entry which is preliminary data.</text>
</comment>
<organism evidence="5 6">
    <name type="scientific">Lentzea tibetensis</name>
    <dbReference type="NCBI Taxonomy" id="2591470"/>
    <lineage>
        <taxon>Bacteria</taxon>
        <taxon>Bacillati</taxon>
        <taxon>Actinomycetota</taxon>
        <taxon>Actinomycetes</taxon>
        <taxon>Pseudonocardiales</taxon>
        <taxon>Pseudonocardiaceae</taxon>
        <taxon>Lentzea</taxon>
    </lineage>
</organism>
<dbReference type="SUPFAM" id="SSF46894">
    <property type="entry name" value="C-terminal effector domain of the bipartite response regulators"/>
    <property type="match status" value="1"/>
</dbReference>
<dbReference type="PROSITE" id="PS50043">
    <property type="entry name" value="HTH_LUXR_2"/>
    <property type="match status" value="1"/>
</dbReference>
<dbReference type="PANTHER" id="PTHR44688">
    <property type="entry name" value="DNA-BINDING TRANSCRIPTIONAL ACTIVATOR DEVR_DOSR"/>
    <property type="match status" value="1"/>
</dbReference>
<dbReference type="CDD" id="cd06170">
    <property type="entry name" value="LuxR_C_like"/>
    <property type="match status" value="1"/>
</dbReference>
<dbReference type="SMART" id="SM00421">
    <property type="entry name" value="HTH_LUXR"/>
    <property type="match status" value="1"/>
</dbReference>
<evidence type="ECO:0000256" key="2">
    <source>
        <dbReference type="ARBA" id="ARBA00023125"/>
    </source>
</evidence>
<evidence type="ECO:0000256" key="3">
    <source>
        <dbReference type="ARBA" id="ARBA00023163"/>
    </source>
</evidence>
<evidence type="ECO:0000313" key="5">
    <source>
        <dbReference type="EMBL" id="TWP54403.1"/>
    </source>
</evidence>
<reference evidence="5 6" key="1">
    <citation type="submission" date="2019-07" db="EMBL/GenBank/DDBJ databases">
        <title>Lentzea xizangensis sp. nov., isolated from Qinghai-Tibetan Plateau Soils.</title>
        <authorList>
            <person name="Huang J."/>
        </authorList>
    </citation>
    <scope>NUCLEOTIDE SEQUENCE [LARGE SCALE GENOMIC DNA]</scope>
    <source>
        <strain evidence="5 6">FXJ1.1311</strain>
    </source>
</reference>
<sequence length="132" mass="15242">MFNCEGDARHCMLISMPTAPGRTRRLLLWRNNGRDFNERDRLLMRVLRPHVYEVYLDSQRRLNKVPKLSKRELEVLQLAAQGRSNAEIAHELFVAVSTVRKHMENIFDRTGVRSRAAAAALVLPHLSVPDVR</sequence>
<dbReference type="PANTHER" id="PTHR44688:SF16">
    <property type="entry name" value="DNA-BINDING TRANSCRIPTIONAL ACTIVATOR DEVR_DOSR"/>
    <property type="match status" value="1"/>
</dbReference>
<keyword evidence="6" id="KW-1185">Reference proteome</keyword>
<name>A0A563F3A1_9PSEU</name>
<dbReference type="InterPro" id="IPR036388">
    <property type="entry name" value="WH-like_DNA-bd_sf"/>
</dbReference>
<dbReference type="PROSITE" id="PS00622">
    <property type="entry name" value="HTH_LUXR_1"/>
    <property type="match status" value="1"/>
</dbReference>
<keyword evidence="2" id="KW-0238">DNA-binding</keyword>
<evidence type="ECO:0000313" key="6">
    <source>
        <dbReference type="Proteomes" id="UP000316639"/>
    </source>
</evidence>
<dbReference type="AlphaFoldDB" id="A0A563F3A1"/>
<evidence type="ECO:0000259" key="4">
    <source>
        <dbReference type="PROSITE" id="PS50043"/>
    </source>
</evidence>